<comment type="caution">
    <text evidence="13">The sequence shown here is derived from an EMBL/GenBank/DDBJ whole genome shotgun (WGS) entry which is preliminary data.</text>
</comment>
<organism evidence="13 14">
    <name type="scientific">Kitasatospora cystarginea</name>
    <dbReference type="NCBI Taxonomy" id="58350"/>
    <lineage>
        <taxon>Bacteria</taxon>
        <taxon>Bacillati</taxon>
        <taxon>Actinomycetota</taxon>
        <taxon>Actinomycetes</taxon>
        <taxon>Kitasatosporales</taxon>
        <taxon>Streptomycetaceae</taxon>
        <taxon>Kitasatospora</taxon>
    </lineage>
</organism>
<feature type="transmembrane region" description="Helical" evidence="9">
    <location>
        <begin position="19"/>
        <end position="38"/>
    </location>
</feature>
<dbReference type="SUPFAM" id="SSF52540">
    <property type="entry name" value="P-loop containing nucleoside triphosphate hydrolases"/>
    <property type="match status" value="2"/>
</dbReference>
<dbReference type="RefSeq" id="WP_344639750.1">
    <property type="nucleotide sequence ID" value="NZ_BAAATR010000035.1"/>
</dbReference>
<dbReference type="PROSITE" id="PS50928">
    <property type="entry name" value="ABC_TM1"/>
    <property type="match status" value="1"/>
</dbReference>
<feature type="transmembrane region" description="Helical" evidence="9">
    <location>
        <begin position="245"/>
        <end position="265"/>
    </location>
</feature>
<comment type="similarity">
    <text evidence="9">Belongs to the binding-protein-dependent transport system permease family.</text>
</comment>
<dbReference type="InterPro" id="IPR017871">
    <property type="entry name" value="ABC_transporter-like_CS"/>
</dbReference>
<dbReference type="PANTHER" id="PTHR43776">
    <property type="entry name" value="TRANSPORT ATP-BINDING PROTEIN"/>
    <property type="match status" value="1"/>
</dbReference>
<dbReference type="Gene3D" id="3.40.50.300">
    <property type="entry name" value="P-loop containing nucleotide triphosphate hydrolases"/>
    <property type="match status" value="2"/>
</dbReference>
<keyword evidence="4 9" id="KW-0812">Transmembrane</keyword>
<evidence type="ECO:0000256" key="5">
    <source>
        <dbReference type="ARBA" id="ARBA00022741"/>
    </source>
</evidence>
<accession>A0ABN3EQR3</accession>
<name>A0ABN3EQR3_9ACTN</name>
<keyword evidence="6" id="KW-0067">ATP-binding</keyword>
<feature type="domain" description="ABC transporter" evidence="11">
    <location>
        <begin position="306"/>
        <end position="551"/>
    </location>
</feature>
<evidence type="ECO:0000256" key="9">
    <source>
        <dbReference type="RuleBase" id="RU363032"/>
    </source>
</evidence>
<evidence type="ECO:0000313" key="13">
    <source>
        <dbReference type="EMBL" id="GAA2267603.1"/>
    </source>
</evidence>
<evidence type="ECO:0000256" key="3">
    <source>
        <dbReference type="ARBA" id="ARBA00022448"/>
    </source>
</evidence>
<evidence type="ECO:0000256" key="10">
    <source>
        <dbReference type="SAM" id="MobiDB-lite"/>
    </source>
</evidence>
<feature type="transmembrane region" description="Helical" evidence="9">
    <location>
        <begin position="79"/>
        <end position="103"/>
    </location>
</feature>
<dbReference type="Pfam" id="PF00528">
    <property type="entry name" value="BPD_transp_1"/>
    <property type="match status" value="1"/>
</dbReference>
<feature type="region of interest" description="Disordered" evidence="10">
    <location>
        <begin position="540"/>
        <end position="562"/>
    </location>
</feature>
<dbReference type="EMBL" id="BAAATR010000035">
    <property type="protein sequence ID" value="GAA2267603.1"/>
    <property type="molecule type" value="Genomic_DNA"/>
</dbReference>
<evidence type="ECO:0000256" key="6">
    <source>
        <dbReference type="ARBA" id="ARBA00022840"/>
    </source>
</evidence>
<proteinExistence type="inferred from homology"/>
<dbReference type="InterPro" id="IPR035906">
    <property type="entry name" value="MetI-like_sf"/>
</dbReference>
<keyword evidence="14" id="KW-1185">Reference proteome</keyword>
<keyword evidence="3 9" id="KW-0813">Transport</keyword>
<feature type="transmembrane region" description="Helical" evidence="9">
    <location>
        <begin position="124"/>
        <end position="151"/>
    </location>
</feature>
<dbReference type="InterPro" id="IPR050319">
    <property type="entry name" value="ABC_transp_ATP-bind"/>
</dbReference>
<evidence type="ECO:0000256" key="1">
    <source>
        <dbReference type="ARBA" id="ARBA00004141"/>
    </source>
</evidence>
<keyword evidence="8 9" id="KW-0472">Membrane</keyword>
<evidence type="ECO:0000256" key="2">
    <source>
        <dbReference type="ARBA" id="ARBA00005417"/>
    </source>
</evidence>
<dbReference type="Pfam" id="PF00005">
    <property type="entry name" value="ABC_tran"/>
    <property type="match status" value="2"/>
</dbReference>
<feature type="domain" description="ABC transmembrane type-1" evidence="12">
    <location>
        <begin position="76"/>
        <end position="265"/>
    </location>
</feature>
<dbReference type="PROSITE" id="PS00211">
    <property type="entry name" value="ABC_TRANSPORTER_1"/>
    <property type="match status" value="2"/>
</dbReference>
<dbReference type="Proteomes" id="UP001500305">
    <property type="component" value="Unassembled WGS sequence"/>
</dbReference>
<evidence type="ECO:0000256" key="7">
    <source>
        <dbReference type="ARBA" id="ARBA00022989"/>
    </source>
</evidence>
<gene>
    <name evidence="13" type="ORF">GCM10010430_60980</name>
</gene>
<dbReference type="InterPro" id="IPR027417">
    <property type="entry name" value="P-loop_NTPase"/>
</dbReference>
<evidence type="ECO:0000256" key="4">
    <source>
        <dbReference type="ARBA" id="ARBA00022692"/>
    </source>
</evidence>
<reference evidence="13 14" key="1">
    <citation type="journal article" date="2019" name="Int. J. Syst. Evol. Microbiol.">
        <title>The Global Catalogue of Microorganisms (GCM) 10K type strain sequencing project: providing services to taxonomists for standard genome sequencing and annotation.</title>
        <authorList>
            <consortium name="The Broad Institute Genomics Platform"/>
            <consortium name="The Broad Institute Genome Sequencing Center for Infectious Disease"/>
            <person name="Wu L."/>
            <person name="Ma J."/>
        </authorList>
    </citation>
    <scope>NUCLEOTIDE SEQUENCE [LARGE SCALE GENOMIC DNA]</scope>
    <source>
        <strain evidence="13 14">JCM 7356</strain>
    </source>
</reference>
<dbReference type="Gene3D" id="1.10.3720.10">
    <property type="entry name" value="MetI-like"/>
    <property type="match status" value="1"/>
</dbReference>
<keyword evidence="5" id="KW-0547">Nucleotide-binding</keyword>
<dbReference type="InterPro" id="IPR000515">
    <property type="entry name" value="MetI-like"/>
</dbReference>
<comment type="similarity">
    <text evidence="2">Belongs to the ABC transporter superfamily.</text>
</comment>
<evidence type="ECO:0000259" key="12">
    <source>
        <dbReference type="PROSITE" id="PS50928"/>
    </source>
</evidence>
<dbReference type="CDD" id="cd06261">
    <property type="entry name" value="TM_PBP2"/>
    <property type="match status" value="1"/>
</dbReference>
<dbReference type="PANTHER" id="PTHR43776:SF7">
    <property type="entry name" value="D,D-DIPEPTIDE TRANSPORT ATP-BINDING PROTEIN DDPF-RELATED"/>
    <property type="match status" value="1"/>
</dbReference>
<dbReference type="InterPro" id="IPR003593">
    <property type="entry name" value="AAA+_ATPase"/>
</dbReference>
<dbReference type="PROSITE" id="PS50893">
    <property type="entry name" value="ABC_TRANSPORTER_2"/>
    <property type="match status" value="2"/>
</dbReference>
<protein>
    <recommendedName>
        <fullName evidence="15">ABC transporter ATP-binding protein</fullName>
    </recommendedName>
</protein>
<evidence type="ECO:0000313" key="14">
    <source>
        <dbReference type="Proteomes" id="UP001500305"/>
    </source>
</evidence>
<evidence type="ECO:0000259" key="11">
    <source>
        <dbReference type="PROSITE" id="PS50893"/>
    </source>
</evidence>
<comment type="subcellular location">
    <subcellularLocation>
        <location evidence="9">Cell membrane</location>
        <topology evidence="9">Multi-pass membrane protein</topology>
    </subcellularLocation>
    <subcellularLocation>
        <location evidence="1">Membrane</location>
        <topology evidence="1">Multi-pass membrane protein</topology>
    </subcellularLocation>
</comment>
<dbReference type="InterPro" id="IPR003439">
    <property type="entry name" value="ABC_transporter-like_ATP-bd"/>
</dbReference>
<evidence type="ECO:0000256" key="8">
    <source>
        <dbReference type="ARBA" id="ARBA00023136"/>
    </source>
</evidence>
<sequence length="809" mass="83808">MKATDAVQPPTRSGRRRPVAAVVLVLLVLLTLCGPWLAPENPLVGVGVPFAPADGAHLLGTDHLGADVLSRVLAGGRTLVLLSVVILLAAYLLGTAAGMLAAFRGGWAATLTMRMADVLMGLPPLVLIAVIATGTGPGVTGVAISVVAVMLPDITRVVRAATVQILAHDYVEVAVARGESTAAVLFREVLPNLVLTLAADASVRFAGAAYAVATAGFLGLGAQPPTPDWGLMIMENQGGLSLQPLAVLAPAAMLLVLLLAAGRLADSLGFAERARRRGFRTAVRKPAPGRAAPTGPGAAPDTVAAVRGLRLRVAESGRETVRGIDLTVSQGTVVALIGDSGSGKTSTALALLGHTAPGLERVAGTAHLFGIALDGLSRRELARHRARTVGYVAQDPRTSLPMNLRVAEQITEQLRAAGVPAPERRPRAEEALRRVALPYDAAFLARRPFQLSGGQLQRLAMAVALARDPRLLVLDEPTSALDPENTARLLVEVVELCRKAGTAVLLISHDLAAVARSADTVVMVREGRVVRTGPAAEVLVETGPTGRGPAEPGTTSVDEEKVGPVEPVPGLLAAEPAGAARLSVAGLTVERPGAGQVLAGVELTVPAGGRLCVVGPSGSGKSTLLRSMAGLVEPTGGQVALAGEVLAASVGERTALQRRRLQLVPQNPYDSLNPRHTVARIVGRPMRQFALVPPDRVAEETLDLVRRIGLTESHLSCRPAALSGGERQRVALARALAARPDVLLCDEITSALDRSTALAVLEVLDRISRELGVALVVVTHDHLVVEQLGGELAEVAQGRLVHTVVTGPA</sequence>
<dbReference type="SUPFAM" id="SSF161098">
    <property type="entry name" value="MetI-like"/>
    <property type="match status" value="1"/>
</dbReference>
<dbReference type="SMART" id="SM00382">
    <property type="entry name" value="AAA"/>
    <property type="match status" value="2"/>
</dbReference>
<feature type="domain" description="ABC transporter" evidence="11">
    <location>
        <begin position="582"/>
        <end position="809"/>
    </location>
</feature>
<keyword evidence="7 9" id="KW-1133">Transmembrane helix</keyword>
<evidence type="ECO:0008006" key="15">
    <source>
        <dbReference type="Google" id="ProtNLM"/>
    </source>
</evidence>